<protein>
    <submittedName>
        <fullName evidence="2">Uncharacterized protein</fullName>
    </submittedName>
</protein>
<feature type="compositionally biased region" description="Basic and acidic residues" evidence="1">
    <location>
        <begin position="7"/>
        <end position="20"/>
    </location>
</feature>
<feature type="region of interest" description="Disordered" evidence="1">
    <location>
        <begin position="37"/>
        <end position="70"/>
    </location>
</feature>
<dbReference type="Proteomes" id="UP000327143">
    <property type="component" value="Chromosome"/>
</dbReference>
<feature type="region of interest" description="Disordered" evidence="1">
    <location>
        <begin position="1"/>
        <end position="20"/>
    </location>
</feature>
<reference evidence="2 3" key="1">
    <citation type="submission" date="2017-09" db="EMBL/GenBank/DDBJ databases">
        <authorList>
            <person name="Lee N."/>
            <person name="Cho B.-K."/>
        </authorList>
    </citation>
    <scope>NUCLEOTIDE SEQUENCE [LARGE SCALE GENOMIC DNA]</scope>
    <source>
        <strain evidence="2 3">ATCC 39115</strain>
    </source>
</reference>
<evidence type="ECO:0000313" key="2">
    <source>
        <dbReference type="EMBL" id="QEU86469.1"/>
    </source>
</evidence>
<sequence length="70" mass="7296">MLRRRERGPPDACTRDRRGDRQVYRRLGTVRSAYAGLDRPVSGAGAPVAARRGGAGPAPVPSTAGGRPAA</sequence>
<name>A0ABX6AHF2_STRVD</name>
<organism evidence="2 3">
    <name type="scientific">Streptomyces viridosporus T7A</name>
    <dbReference type="NCBI Taxonomy" id="665577"/>
    <lineage>
        <taxon>Bacteria</taxon>
        <taxon>Bacillati</taxon>
        <taxon>Actinomycetota</taxon>
        <taxon>Actinomycetes</taxon>
        <taxon>Kitasatosporales</taxon>
        <taxon>Streptomycetaceae</taxon>
        <taxon>Streptomyces</taxon>
    </lineage>
</organism>
<feature type="compositionally biased region" description="Low complexity" evidence="1">
    <location>
        <begin position="39"/>
        <end position="52"/>
    </location>
</feature>
<evidence type="ECO:0000256" key="1">
    <source>
        <dbReference type="SAM" id="MobiDB-lite"/>
    </source>
</evidence>
<gene>
    <name evidence="2" type="ORF">CP969_18550</name>
</gene>
<keyword evidence="3" id="KW-1185">Reference proteome</keyword>
<dbReference type="EMBL" id="CP023700">
    <property type="protein sequence ID" value="QEU86469.1"/>
    <property type="molecule type" value="Genomic_DNA"/>
</dbReference>
<accession>A0ABX6AHF2</accession>
<proteinExistence type="predicted"/>
<evidence type="ECO:0000313" key="3">
    <source>
        <dbReference type="Proteomes" id="UP000327143"/>
    </source>
</evidence>